<dbReference type="AlphaFoldDB" id="A0A438F098"/>
<evidence type="ECO:0000313" key="2">
    <source>
        <dbReference type="EMBL" id="RVW53430.1"/>
    </source>
</evidence>
<organism evidence="2 3">
    <name type="scientific">Vitis vinifera</name>
    <name type="common">Grape</name>
    <dbReference type="NCBI Taxonomy" id="29760"/>
    <lineage>
        <taxon>Eukaryota</taxon>
        <taxon>Viridiplantae</taxon>
        <taxon>Streptophyta</taxon>
        <taxon>Embryophyta</taxon>
        <taxon>Tracheophyta</taxon>
        <taxon>Spermatophyta</taxon>
        <taxon>Magnoliopsida</taxon>
        <taxon>eudicotyledons</taxon>
        <taxon>Gunneridae</taxon>
        <taxon>Pentapetalae</taxon>
        <taxon>rosids</taxon>
        <taxon>Vitales</taxon>
        <taxon>Vitaceae</taxon>
        <taxon>Viteae</taxon>
        <taxon>Vitis</taxon>
    </lineage>
</organism>
<reference evidence="2 3" key="1">
    <citation type="journal article" date="2018" name="PLoS Genet.">
        <title>Population sequencing reveals clonal diversity and ancestral inbreeding in the grapevine cultivar Chardonnay.</title>
        <authorList>
            <person name="Roach M.J."/>
            <person name="Johnson D.L."/>
            <person name="Bohlmann J."/>
            <person name="van Vuuren H.J."/>
            <person name="Jones S.J."/>
            <person name="Pretorius I.S."/>
            <person name="Schmidt S.A."/>
            <person name="Borneman A.R."/>
        </authorList>
    </citation>
    <scope>NUCLEOTIDE SEQUENCE [LARGE SCALE GENOMIC DNA]</scope>
    <source>
        <strain evidence="3">cv. Chardonnay</strain>
        <tissue evidence="2">Leaf</tissue>
    </source>
</reference>
<protein>
    <submittedName>
        <fullName evidence="2">Protein BONZAI 3</fullName>
    </submittedName>
</protein>
<proteinExistence type="predicted"/>
<comment type="caution">
    <text evidence="2">The sequence shown here is derived from an EMBL/GenBank/DDBJ whole genome shotgun (WGS) entry which is preliminary data.</text>
</comment>
<sequence>MGGCFSDVRGGKQAVGVGLTGPSLPPMPTSDAAHNDAVDHFFRARGIQPLFTQLEVVPPYTLLFFPLTKRYFSFSFRF</sequence>
<dbReference type="Proteomes" id="UP000288805">
    <property type="component" value="Unassembled WGS sequence"/>
</dbReference>
<gene>
    <name evidence="2" type="primary">BON3_2</name>
    <name evidence="2" type="ORF">CK203_095684</name>
</gene>
<feature type="region of interest" description="Disordered" evidence="1">
    <location>
        <begin position="1"/>
        <end position="29"/>
    </location>
</feature>
<dbReference type="EMBL" id="QGNW01001146">
    <property type="protein sequence ID" value="RVW53430.1"/>
    <property type="molecule type" value="Genomic_DNA"/>
</dbReference>
<evidence type="ECO:0000313" key="3">
    <source>
        <dbReference type="Proteomes" id="UP000288805"/>
    </source>
</evidence>
<evidence type="ECO:0000256" key="1">
    <source>
        <dbReference type="SAM" id="MobiDB-lite"/>
    </source>
</evidence>
<accession>A0A438F098</accession>
<name>A0A438F098_VITVI</name>